<evidence type="ECO:0000313" key="1">
    <source>
        <dbReference type="EMBL" id="RWZ78483.1"/>
    </source>
</evidence>
<dbReference type="AlphaFoldDB" id="A0A4Q0AHB4"/>
<reference evidence="1" key="1">
    <citation type="submission" date="2019-01" db="EMBL/GenBank/DDBJ databases">
        <title>Genomic signatures and co-occurrence patterns of the ultra-small Saccharimodia (Patescibacteria phylum) suggest a symbiotic lifestyle.</title>
        <authorList>
            <person name="Lemos L."/>
            <person name="Medeiros J."/>
            <person name="Andreote F."/>
            <person name="Fernandes G."/>
            <person name="Varani A."/>
            <person name="Oliveira G."/>
            <person name="Pylro V."/>
        </authorList>
    </citation>
    <scope>NUCLEOTIDE SEQUENCE [LARGE SCALE GENOMIC DNA]</scope>
    <source>
        <strain evidence="1">AMD02</strain>
    </source>
</reference>
<evidence type="ECO:0000313" key="2">
    <source>
        <dbReference type="Proteomes" id="UP000289257"/>
    </source>
</evidence>
<name>A0A4Q0AHB4_9BACT</name>
<dbReference type="Proteomes" id="UP000289257">
    <property type="component" value="Unassembled WGS sequence"/>
</dbReference>
<dbReference type="EMBL" id="SCKX01000001">
    <property type="protein sequence ID" value="RWZ78483.1"/>
    <property type="molecule type" value="Genomic_DNA"/>
</dbReference>
<organism evidence="1 2">
    <name type="scientific">Candidatus Microsaccharimonas sossegonensis</name>
    <dbReference type="NCBI Taxonomy" id="2506948"/>
    <lineage>
        <taxon>Bacteria</taxon>
        <taxon>Candidatus Saccharimonadota</taxon>
        <taxon>Candidatus Saccharimonadia</taxon>
        <taxon>Candidatus Saccharimonadales</taxon>
        <taxon>Candidatus Saccharimonadaceae</taxon>
        <taxon>Candidatus Microsaccharimonas</taxon>
    </lineage>
</organism>
<keyword evidence="2" id="KW-1185">Reference proteome</keyword>
<comment type="caution">
    <text evidence="1">The sequence shown here is derived from an EMBL/GenBank/DDBJ whole genome shotgun (WGS) entry which is preliminary data.</text>
</comment>
<accession>A0A4Q0AHB4</accession>
<proteinExistence type="predicted"/>
<gene>
    <name evidence="1" type="ORF">EOT05_01865</name>
</gene>
<protein>
    <submittedName>
        <fullName evidence="1">Uncharacterized protein</fullName>
    </submittedName>
</protein>
<sequence>MGNEEYLDGVELKESKNSEVLLLELGLLLYESLINSETLPEVELLVGVVLEYSQMVSQYADKTGRLQESLAVDLNEAVQFKRTLLTEGESADDWMVYANGFKANLMSAAQDLEVNL</sequence>